<proteinExistence type="predicted"/>
<reference evidence="3 4" key="1">
    <citation type="submission" date="2015-11" db="EMBL/GenBank/DDBJ databases">
        <title>Butyribacter intestini gen. nov., sp. nov., a butyric acid-producing bacterium of the family Lachnospiraceae isolated from the human faeces.</title>
        <authorList>
            <person name="Zou Y."/>
            <person name="Xue W."/>
            <person name="Luo G."/>
            <person name="Lv M."/>
        </authorList>
    </citation>
    <scope>NUCLEOTIDE SEQUENCE [LARGE SCALE GENOMIC DNA]</scope>
    <source>
        <strain evidence="3 4">ACET-33324</strain>
    </source>
</reference>
<dbReference type="STRING" id="290052.ASU35_06775"/>
<keyword evidence="1" id="KW-0175">Coiled coil</keyword>
<keyword evidence="2" id="KW-0472">Membrane</keyword>
<dbReference type="OrthoDB" id="9783125at2"/>
<protein>
    <submittedName>
        <fullName evidence="3">Uncharacterized protein</fullName>
    </submittedName>
</protein>
<dbReference type="RefSeq" id="WP_058351686.1">
    <property type="nucleotide sequence ID" value="NZ_CABMMD010000046.1"/>
</dbReference>
<organism evidence="3 4">
    <name type="scientific">Acetivibrio ethanolgignens</name>
    <dbReference type="NCBI Taxonomy" id="290052"/>
    <lineage>
        <taxon>Bacteria</taxon>
        <taxon>Bacillati</taxon>
        <taxon>Bacillota</taxon>
        <taxon>Clostridia</taxon>
        <taxon>Eubacteriales</taxon>
        <taxon>Oscillospiraceae</taxon>
        <taxon>Acetivibrio</taxon>
    </lineage>
</organism>
<dbReference type="Proteomes" id="UP000054874">
    <property type="component" value="Unassembled WGS sequence"/>
</dbReference>
<evidence type="ECO:0000313" key="3">
    <source>
        <dbReference type="EMBL" id="KSV60106.1"/>
    </source>
</evidence>
<accession>A0A0V8QI68</accession>
<evidence type="ECO:0000256" key="1">
    <source>
        <dbReference type="SAM" id="Coils"/>
    </source>
</evidence>
<feature type="coiled-coil region" evidence="1">
    <location>
        <begin position="152"/>
        <end position="179"/>
    </location>
</feature>
<feature type="transmembrane region" description="Helical" evidence="2">
    <location>
        <begin position="20"/>
        <end position="36"/>
    </location>
</feature>
<keyword evidence="2" id="KW-1133">Transmembrane helix</keyword>
<keyword evidence="2" id="KW-0812">Transmembrane</keyword>
<sequence length="189" mass="21902">MKREKTEYGYIDYRKKRQFLMTFLMVLIGIAIYFLGRALNKGESSNVFTVAAILMVLPGAKYFVNFIVFFPYSTPQRAQHEELKALLGNRGSLYSDLVITSPEKVMNLDFLWIEEGCVLGVLGKDGQELAYIQQYLSQNVRNWASDCRVKILGSYQELLKELTEQMKRSEKEKTEDLKKAKEYIRSLIV</sequence>
<name>A0A0V8QI68_9FIRM</name>
<gene>
    <name evidence="3" type="ORF">ASU35_06775</name>
</gene>
<dbReference type="EMBL" id="LNAM01000046">
    <property type="protein sequence ID" value="KSV60106.1"/>
    <property type="molecule type" value="Genomic_DNA"/>
</dbReference>
<comment type="caution">
    <text evidence="3">The sequence shown here is derived from an EMBL/GenBank/DDBJ whole genome shotgun (WGS) entry which is preliminary data.</text>
</comment>
<keyword evidence="4" id="KW-1185">Reference proteome</keyword>
<dbReference type="AlphaFoldDB" id="A0A0V8QI68"/>
<evidence type="ECO:0000313" key="4">
    <source>
        <dbReference type="Proteomes" id="UP000054874"/>
    </source>
</evidence>
<evidence type="ECO:0000256" key="2">
    <source>
        <dbReference type="SAM" id="Phobius"/>
    </source>
</evidence>
<feature type="transmembrane region" description="Helical" evidence="2">
    <location>
        <begin position="48"/>
        <end position="70"/>
    </location>
</feature>